<evidence type="ECO:0000256" key="1">
    <source>
        <dbReference type="ARBA" id="ARBA00001917"/>
    </source>
</evidence>
<dbReference type="RefSeq" id="WP_050738912.1">
    <property type="nucleotide sequence ID" value="NZ_LGYO01000007.1"/>
</dbReference>
<evidence type="ECO:0000256" key="7">
    <source>
        <dbReference type="ARBA" id="ARBA00023002"/>
    </source>
</evidence>
<dbReference type="PANTHER" id="PTHR42917">
    <property type="entry name" value="2,4-DIENOYL-COA REDUCTASE"/>
    <property type="match status" value="1"/>
</dbReference>
<proteinExistence type="inferred from homology"/>
<dbReference type="Gene3D" id="3.40.50.720">
    <property type="entry name" value="NAD(P)-binding Rossmann-like Domain"/>
    <property type="match status" value="1"/>
</dbReference>
<dbReference type="GO" id="GO:0010181">
    <property type="term" value="F:FMN binding"/>
    <property type="evidence" value="ECO:0007669"/>
    <property type="project" value="InterPro"/>
</dbReference>
<dbReference type="STRING" id="52689.AKG39_03210"/>
<evidence type="ECO:0000256" key="4">
    <source>
        <dbReference type="ARBA" id="ARBA00022630"/>
    </source>
</evidence>
<sequence>MENKYAKLFQPTNIGTLQIKNKMSMAPMGPIGFADDNGAFNQKGQNYYVERAKGGTGLIITGICSVDLDAEDMAKPVIPCPTINPLAFIYAGTQMNERIHAYGAKVIMQLTAGLGRSAMPGFVKKYIAPSDQENRWDPSIIHREMTVDEIQNVIKKFAMSASVAKASGFDGVEIHAVHEGYLLDQFAISFFNKRTDAFGGSLENRLRFSTEIVKAIKGVCGADYPVTLRYSLKSFMKGLRQGALPGETFDEVGKDVDEGIAAAKLLVAAGYDALNVDAGTYDSWYWNHPPMYFKDGGMYREFGRILKKHVNVPIILAGRMDDPDMACEAIGDSCDIVSYGRPLLTDPYYPEKVRQGRLDEIRPCLSCHEGCLGRISHGPLCCAVNPEVGREKIYGIEPASKKKTVLVIGGGLAGMEVARVCALRGHMVTLCEKSHKLGGNLIPGSIPDFKSNDKKLLAWYERQLELLLVMVKKDTTMDKRKIAIQGDDIVVVATGSQPILGKFGHARGVITASEALLGTKPIGDTVLIIGGGLVGCETGLWLAQQGKNVTIVEMSPDIAGGPHGMPFMNYDMLKDELAYHQVKVYKSTKALSVEKESIILKTPDGEVKMLADTVIIAIGYKAEDSLYNQIKLDSKVPVYNVGDSRHVNNIMYAIWDAYEIAREL</sequence>
<keyword evidence="6" id="KW-0479">Metal-binding</keyword>
<keyword evidence="4" id="KW-0285">Flavoprotein</keyword>
<evidence type="ECO:0000256" key="5">
    <source>
        <dbReference type="ARBA" id="ARBA00022643"/>
    </source>
</evidence>
<dbReference type="InterPro" id="IPR051793">
    <property type="entry name" value="NADH:flavin_oxidoreductase"/>
</dbReference>
<gene>
    <name evidence="12" type="ORF">AKG39_03210</name>
</gene>
<dbReference type="Pfam" id="PF00724">
    <property type="entry name" value="Oxidored_FMN"/>
    <property type="match status" value="1"/>
</dbReference>
<dbReference type="GO" id="GO:0016491">
    <property type="term" value="F:oxidoreductase activity"/>
    <property type="evidence" value="ECO:0007669"/>
    <property type="project" value="UniProtKB-KW"/>
</dbReference>
<dbReference type="PANTHER" id="PTHR42917:SF2">
    <property type="entry name" value="2,4-DIENOYL-COA REDUCTASE [(2E)-ENOYL-COA-PRODUCING]"/>
    <property type="match status" value="1"/>
</dbReference>
<evidence type="ECO:0000256" key="2">
    <source>
        <dbReference type="ARBA" id="ARBA00001966"/>
    </source>
</evidence>
<evidence type="ECO:0000256" key="8">
    <source>
        <dbReference type="ARBA" id="ARBA00023004"/>
    </source>
</evidence>
<feature type="domain" description="NADH:flavin oxidoreductase/NADH oxidase N-terminal" evidence="10">
    <location>
        <begin position="7"/>
        <end position="359"/>
    </location>
</feature>
<evidence type="ECO:0000256" key="3">
    <source>
        <dbReference type="ARBA" id="ARBA00011048"/>
    </source>
</evidence>
<dbReference type="Pfam" id="PF07992">
    <property type="entry name" value="Pyr_redox_2"/>
    <property type="match status" value="1"/>
</dbReference>
<dbReference type="SUPFAM" id="SSF51395">
    <property type="entry name" value="FMN-linked oxidoreductases"/>
    <property type="match status" value="1"/>
</dbReference>
<evidence type="ECO:0000259" key="11">
    <source>
        <dbReference type="Pfam" id="PF07992"/>
    </source>
</evidence>
<comment type="cofactor">
    <cofactor evidence="1">
        <name>FMN</name>
        <dbReference type="ChEBI" id="CHEBI:58210"/>
    </cofactor>
</comment>
<keyword evidence="9" id="KW-0411">Iron-sulfur</keyword>
<evidence type="ECO:0000313" key="13">
    <source>
        <dbReference type="Proteomes" id="UP000036873"/>
    </source>
</evidence>
<keyword evidence="7" id="KW-0560">Oxidoreductase</keyword>
<dbReference type="InterPro" id="IPR023753">
    <property type="entry name" value="FAD/NAD-binding_dom"/>
</dbReference>
<organism evidence="12 13">
    <name type="scientific">Acetobacterium bakii</name>
    <dbReference type="NCBI Taxonomy" id="52689"/>
    <lineage>
        <taxon>Bacteria</taxon>
        <taxon>Bacillati</taxon>
        <taxon>Bacillota</taxon>
        <taxon>Clostridia</taxon>
        <taxon>Eubacteriales</taxon>
        <taxon>Eubacteriaceae</taxon>
        <taxon>Acetobacterium</taxon>
    </lineage>
</organism>
<accession>A0A0L6U3S4</accession>
<dbReference type="OrthoDB" id="9772736at2"/>
<evidence type="ECO:0000256" key="9">
    <source>
        <dbReference type="ARBA" id="ARBA00023014"/>
    </source>
</evidence>
<name>A0A0L6U3S4_9FIRM</name>
<comment type="caution">
    <text evidence="12">The sequence shown here is derived from an EMBL/GenBank/DDBJ whole genome shotgun (WGS) entry which is preliminary data.</text>
</comment>
<comment type="similarity">
    <text evidence="3">In the N-terminal section; belongs to the NADH:flavin oxidoreductase/NADH oxidase family.</text>
</comment>
<keyword evidence="5" id="KW-0288">FMN</keyword>
<dbReference type="InterPro" id="IPR013785">
    <property type="entry name" value="Aldolase_TIM"/>
</dbReference>
<dbReference type="PRINTS" id="PR00368">
    <property type="entry name" value="FADPNR"/>
</dbReference>
<dbReference type="InterPro" id="IPR036188">
    <property type="entry name" value="FAD/NAD-bd_sf"/>
</dbReference>
<keyword evidence="13" id="KW-1185">Reference proteome</keyword>
<dbReference type="AlphaFoldDB" id="A0A0L6U3S4"/>
<reference evidence="13" key="1">
    <citation type="submission" date="2015-07" db="EMBL/GenBank/DDBJ databases">
        <title>Draft genome sequence of Acetobacterium bakii DSM 8293, a potential psychrophilic chemical producer through syngas fermentation.</title>
        <authorList>
            <person name="Song Y."/>
            <person name="Hwang S."/>
            <person name="Cho B.-K."/>
        </authorList>
    </citation>
    <scope>NUCLEOTIDE SEQUENCE [LARGE SCALE GENOMIC DNA]</scope>
    <source>
        <strain evidence="13">DSM 8239</strain>
    </source>
</reference>
<dbReference type="Gene3D" id="3.50.50.60">
    <property type="entry name" value="FAD/NAD(P)-binding domain"/>
    <property type="match status" value="1"/>
</dbReference>
<feature type="domain" description="FAD/NAD(P)-binding" evidence="11">
    <location>
        <begin position="404"/>
        <end position="632"/>
    </location>
</feature>
<dbReference type="GO" id="GO:0046872">
    <property type="term" value="F:metal ion binding"/>
    <property type="evidence" value="ECO:0007669"/>
    <property type="project" value="UniProtKB-KW"/>
</dbReference>
<dbReference type="Proteomes" id="UP000036873">
    <property type="component" value="Unassembled WGS sequence"/>
</dbReference>
<comment type="cofactor">
    <cofactor evidence="2">
        <name>[4Fe-4S] cluster</name>
        <dbReference type="ChEBI" id="CHEBI:49883"/>
    </cofactor>
</comment>
<dbReference type="PATRIC" id="fig|52689.4.peg.3570"/>
<dbReference type="SUPFAM" id="SSF51905">
    <property type="entry name" value="FAD/NAD(P)-binding domain"/>
    <property type="match status" value="1"/>
</dbReference>
<keyword evidence="8" id="KW-0408">Iron</keyword>
<dbReference type="Gene3D" id="3.20.20.70">
    <property type="entry name" value="Aldolase class I"/>
    <property type="match status" value="1"/>
</dbReference>
<dbReference type="GO" id="GO:0051536">
    <property type="term" value="F:iron-sulfur cluster binding"/>
    <property type="evidence" value="ECO:0007669"/>
    <property type="project" value="UniProtKB-KW"/>
</dbReference>
<dbReference type="EMBL" id="LGYO01000007">
    <property type="protein sequence ID" value="KNZ43168.1"/>
    <property type="molecule type" value="Genomic_DNA"/>
</dbReference>
<evidence type="ECO:0000259" key="10">
    <source>
        <dbReference type="Pfam" id="PF00724"/>
    </source>
</evidence>
<dbReference type="InterPro" id="IPR001155">
    <property type="entry name" value="OxRdtase_FMN_N"/>
</dbReference>
<evidence type="ECO:0000256" key="6">
    <source>
        <dbReference type="ARBA" id="ARBA00022723"/>
    </source>
</evidence>
<protein>
    <submittedName>
        <fullName evidence="12">2-enoate reductase</fullName>
    </submittedName>
</protein>
<evidence type="ECO:0000313" key="12">
    <source>
        <dbReference type="EMBL" id="KNZ43168.1"/>
    </source>
</evidence>